<dbReference type="InterPro" id="IPR001841">
    <property type="entry name" value="Znf_RING"/>
</dbReference>
<dbReference type="SUPFAM" id="SSF57850">
    <property type="entry name" value="RING/U-box"/>
    <property type="match status" value="2"/>
</dbReference>
<dbReference type="InterPro" id="IPR017907">
    <property type="entry name" value="Znf_RING_CS"/>
</dbReference>
<keyword evidence="2 4" id="KW-0863">Zinc-finger</keyword>
<dbReference type="InterPro" id="IPR013083">
    <property type="entry name" value="Znf_RING/FYVE/PHD"/>
</dbReference>
<protein>
    <recommendedName>
        <fullName evidence="5">RING-type domain-containing protein</fullName>
    </recommendedName>
</protein>
<dbReference type="GO" id="GO:0005886">
    <property type="term" value="C:plasma membrane"/>
    <property type="evidence" value="ECO:0007669"/>
    <property type="project" value="TreeGrafter"/>
</dbReference>
<dbReference type="PANTHER" id="PTHR45943:SF2">
    <property type="entry name" value="RING-TYPE DOMAIN-CONTAINING PROTEIN"/>
    <property type="match status" value="1"/>
</dbReference>
<sequence length="628" mass="69608">MPASSSVDALGSQSKRRVACPGCQINLPSALAPGHAQVCAGGEYDVHRFANDLKCWSSEQLDALSKSSSPLSIPLLEELETIVAVLQKRVQTLAEIAKKCNEQTLNGNDMVRDVADDNISEDNEFNLLLKTETTCCICSSVDINSIVHLEACDHRICRSCITRSLMSTSNSYQQRIKCAVQDCASVIPMFLCKLVLKASDFDALDRASLDVFVAQDNFIRCPSCKAIFEKQKGDVLKAEQDSVKTVDGSEMSSEALRLRAHHRYKCKCECEWCDLCDAVPYHNGLNCSEFKIFSTSKQCRFCSIQLKPSNSASSSSSSRALLDVCSSEECQSKSAQSCRKTLKCRHSCTGIFNERKCLPCLRCPDAQNQIIANDFCNICWVESLSSAPCIKLGCGHIFHRSCVALKLEKRWPGSRICFGYMTCPLCKQEIVHPSVRSNMLNGIKLRKQLTSLAMQRLKLDGLTNAVEVSESGQKYYKQPEQYALDRFAFYLCFKCQKPYFGGRRQCGNLAGMDEEKFNAAELVCGGCSGNAVNCPTHGTDFIEYKCHFCCKVAVWFCWGTTHFCDPCHRFSKGARIVKCPGPTVCPLGIDHPPNGREFSLGCAICNRCDGNDVPPAAKKPRRIIIEID</sequence>
<dbReference type="EMBL" id="HACM01000672">
    <property type="protein sequence ID" value="CRZ01114.1"/>
    <property type="molecule type" value="Transcribed_RNA"/>
</dbReference>
<evidence type="ECO:0000256" key="3">
    <source>
        <dbReference type="ARBA" id="ARBA00022833"/>
    </source>
</evidence>
<keyword evidence="1" id="KW-0479">Metal-binding</keyword>
<feature type="domain" description="RING-type" evidence="5">
    <location>
        <begin position="376"/>
        <end position="427"/>
    </location>
</feature>
<proteinExistence type="predicted"/>
<accession>A0A0H5QGD2</accession>
<dbReference type="SMART" id="SM00184">
    <property type="entry name" value="RING"/>
    <property type="match status" value="2"/>
</dbReference>
<dbReference type="GO" id="GO:0008270">
    <property type="term" value="F:zinc ion binding"/>
    <property type="evidence" value="ECO:0007669"/>
    <property type="project" value="UniProtKB-KW"/>
</dbReference>
<evidence type="ECO:0000256" key="2">
    <source>
        <dbReference type="ARBA" id="ARBA00022771"/>
    </source>
</evidence>
<name>A0A0H5QGD2_9EUKA</name>
<dbReference type="EMBL" id="HACM01000671">
    <property type="protein sequence ID" value="CRZ01113.1"/>
    <property type="molecule type" value="Transcribed_RNA"/>
</dbReference>
<dbReference type="PROSITE" id="PS00518">
    <property type="entry name" value="ZF_RING_1"/>
    <property type="match status" value="1"/>
</dbReference>
<dbReference type="AlphaFoldDB" id="A0A0H5QGD2"/>
<organism evidence="6">
    <name type="scientific">Spongospora subterranea</name>
    <dbReference type="NCBI Taxonomy" id="70186"/>
    <lineage>
        <taxon>Eukaryota</taxon>
        <taxon>Sar</taxon>
        <taxon>Rhizaria</taxon>
        <taxon>Endomyxa</taxon>
        <taxon>Phytomyxea</taxon>
        <taxon>Plasmodiophorida</taxon>
        <taxon>Plasmodiophoridae</taxon>
        <taxon>Spongospora</taxon>
    </lineage>
</organism>
<dbReference type="PROSITE" id="PS50089">
    <property type="entry name" value="ZF_RING_2"/>
    <property type="match status" value="1"/>
</dbReference>
<keyword evidence="3" id="KW-0862">Zinc</keyword>
<dbReference type="CDD" id="cd16463">
    <property type="entry name" value="RING-H2_PHR"/>
    <property type="match status" value="1"/>
</dbReference>
<dbReference type="GO" id="GO:0005634">
    <property type="term" value="C:nucleus"/>
    <property type="evidence" value="ECO:0007669"/>
    <property type="project" value="TreeGrafter"/>
</dbReference>
<dbReference type="Gene3D" id="3.30.40.10">
    <property type="entry name" value="Zinc/RING finger domain, C3HC4 (zinc finger)"/>
    <property type="match status" value="2"/>
</dbReference>
<reference evidence="6" key="1">
    <citation type="submission" date="2015-04" db="EMBL/GenBank/DDBJ databases">
        <title>The genome sequence of the plant pathogenic Rhizarian Plasmodiophora brassicae reveals insights in its biotrophic life cycle and the origin of chitin synthesis.</title>
        <authorList>
            <person name="Schwelm A."/>
            <person name="Fogelqvist J."/>
            <person name="Knaust A."/>
            <person name="Julke S."/>
            <person name="Lilja T."/>
            <person name="Dhandapani V."/>
            <person name="Bonilla-Rosso G."/>
            <person name="Karlsson M."/>
            <person name="Shevchenko A."/>
            <person name="Choi S.R."/>
            <person name="Kim H.G."/>
            <person name="Park J.Y."/>
            <person name="Lim Y.P."/>
            <person name="Ludwig-Muller J."/>
            <person name="Dixelius C."/>
        </authorList>
    </citation>
    <scope>NUCLEOTIDE SEQUENCE</scope>
    <source>
        <tissue evidence="6">Potato root galls</tissue>
    </source>
</reference>
<evidence type="ECO:0000256" key="4">
    <source>
        <dbReference type="PROSITE-ProRule" id="PRU00175"/>
    </source>
</evidence>
<evidence type="ECO:0000313" key="6">
    <source>
        <dbReference type="EMBL" id="CRZ01113.1"/>
    </source>
</evidence>
<dbReference type="PANTHER" id="PTHR45943">
    <property type="entry name" value="E3 UBIQUITIN-PROTEIN LIGASE MYCBP2"/>
    <property type="match status" value="1"/>
</dbReference>
<dbReference type="GO" id="GO:0061630">
    <property type="term" value="F:ubiquitin protein ligase activity"/>
    <property type="evidence" value="ECO:0007669"/>
    <property type="project" value="TreeGrafter"/>
</dbReference>
<evidence type="ECO:0000256" key="1">
    <source>
        <dbReference type="ARBA" id="ARBA00022723"/>
    </source>
</evidence>
<evidence type="ECO:0000259" key="5">
    <source>
        <dbReference type="PROSITE" id="PS50089"/>
    </source>
</evidence>